<dbReference type="InterPro" id="IPR036324">
    <property type="entry name" value="Mn/Fe_SOD_N_sf"/>
</dbReference>
<keyword evidence="3 7" id="KW-0479">Metal-binding</keyword>
<feature type="binding site" evidence="7">
    <location>
        <position position="82"/>
    </location>
    <ligand>
        <name>Mn(2+)</name>
        <dbReference type="ChEBI" id="CHEBI:29035"/>
    </ligand>
</feature>
<feature type="binding site" evidence="7">
    <location>
        <position position="165"/>
    </location>
    <ligand>
        <name>Mn(2+)</name>
        <dbReference type="ChEBI" id="CHEBI:29035"/>
    </ligand>
</feature>
<feature type="domain" description="Manganese/iron superoxide dismutase N-terminal" evidence="9">
    <location>
        <begin position="3"/>
        <end position="89"/>
    </location>
</feature>
<evidence type="ECO:0000259" key="10">
    <source>
        <dbReference type="Pfam" id="PF02777"/>
    </source>
</evidence>
<evidence type="ECO:0000256" key="8">
    <source>
        <dbReference type="RuleBase" id="RU000414"/>
    </source>
</evidence>
<protein>
    <recommendedName>
        <fullName evidence="8">Superoxide dismutase</fullName>
        <ecNumber evidence="8">1.15.1.1</ecNumber>
    </recommendedName>
</protein>
<dbReference type="InterPro" id="IPR036314">
    <property type="entry name" value="SOD_C_sf"/>
</dbReference>
<dbReference type="InterPro" id="IPR019832">
    <property type="entry name" value="Mn/Fe_SOD_C"/>
</dbReference>
<dbReference type="KEGG" id="acru:HHL28_06110"/>
<evidence type="ECO:0000313" key="11">
    <source>
        <dbReference type="EMBL" id="QJE72722.1"/>
    </source>
</evidence>
<evidence type="ECO:0000256" key="4">
    <source>
        <dbReference type="ARBA" id="ARBA00023002"/>
    </source>
</evidence>
<evidence type="ECO:0000256" key="2">
    <source>
        <dbReference type="ARBA" id="ARBA00008714"/>
    </source>
</evidence>
<accession>A0A858R5Z9</accession>
<comment type="cofactor">
    <cofactor evidence="1">
        <name>Fe(3+)</name>
        <dbReference type="ChEBI" id="CHEBI:29034"/>
    </cofactor>
</comment>
<proteinExistence type="inferred from homology"/>
<name>A0A858R5Z9_9PROT</name>
<dbReference type="FunFam" id="3.55.40.20:FF:000001">
    <property type="entry name" value="Superoxide dismutase"/>
    <property type="match status" value="1"/>
</dbReference>
<dbReference type="EMBL" id="CP051775">
    <property type="protein sequence ID" value="QJE72722.1"/>
    <property type="molecule type" value="Genomic_DNA"/>
</dbReference>
<comment type="function">
    <text evidence="5">Destroys superoxide anion radicals which are normally produced within the cells and which are toxic to biological systems. Catalyzes the dismutation of superoxide anion radicals into O2 and H2O2 by successive reduction and oxidation of the transition metal ion at the active site.</text>
</comment>
<dbReference type="InterPro" id="IPR019833">
    <property type="entry name" value="Mn/Fe_SOD_BS"/>
</dbReference>
<comment type="function">
    <text evidence="8">Destroys radicals which are normally produced within the cells and which are toxic to biological systems.</text>
</comment>
<comment type="similarity">
    <text evidence="2 8">Belongs to the iron/manganese superoxide dismutase family.</text>
</comment>
<feature type="binding site" evidence="7">
    <location>
        <position position="27"/>
    </location>
    <ligand>
        <name>Mn(2+)</name>
        <dbReference type="ChEBI" id="CHEBI:29035"/>
    </ligand>
</feature>
<evidence type="ECO:0000256" key="3">
    <source>
        <dbReference type="ARBA" id="ARBA00022723"/>
    </source>
</evidence>
<dbReference type="GO" id="GO:0030145">
    <property type="term" value="F:manganese ion binding"/>
    <property type="evidence" value="ECO:0007669"/>
    <property type="project" value="UniProtKB-ARBA"/>
</dbReference>
<dbReference type="PROSITE" id="PS00088">
    <property type="entry name" value="SOD_MN"/>
    <property type="match status" value="1"/>
</dbReference>
<evidence type="ECO:0000313" key="12">
    <source>
        <dbReference type="Proteomes" id="UP000501891"/>
    </source>
</evidence>
<gene>
    <name evidence="11" type="ORF">HHL28_06110</name>
</gene>
<keyword evidence="4 8" id="KW-0560">Oxidoreductase</keyword>
<reference evidence="11" key="1">
    <citation type="submission" date="2020-04" db="EMBL/GenBank/DDBJ databases">
        <title>A desert anoxygenic phototrophic bacterium fixes CO2 using RubisCO under aerobic conditions.</title>
        <authorList>
            <person name="Tang K."/>
        </authorList>
    </citation>
    <scope>NUCLEOTIDE SEQUENCE [LARGE SCALE GENOMIC DNA]</scope>
    <source>
        <strain evidence="11">MIMtkB3</strain>
    </source>
</reference>
<evidence type="ECO:0000259" key="9">
    <source>
        <dbReference type="Pfam" id="PF00081"/>
    </source>
</evidence>
<dbReference type="Pfam" id="PF00081">
    <property type="entry name" value="Sod_Fe_N"/>
    <property type="match status" value="1"/>
</dbReference>
<dbReference type="EC" id="1.15.1.1" evidence="8"/>
<dbReference type="FunFam" id="1.10.287.990:FF:000001">
    <property type="entry name" value="Superoxide dismutase"/>
    <property type="match status" value="1"/>
</dbReference>
<dbReference type="PRINTS" id="PR01703">
    <property type="entry name" value="MNSODISMTASE"/>
</dbReference>
<evidence type="ECO:0000256" key="6">
    <source>
        <dbReference type="ARBA" id="ARBA00047393"/>
    </source>
</evidence>
<organism evidence="11 12">
    <name type="scientific">Aerophototrophica crusticola</name>
    <dbReference type="NCBI Taxonomy" id="1709002"/>
    <lineage>
        <taxon>Bacteria</taxon>
        <taxon>Pseudomonadati</taxon>
        <taxon>Pseudomonadota</taxon>
        <taxon>Alphaproteobacteria</taxon>
        <taxon>Rhodospirillales</taxon>
        <taxon>Rhodospirillaceae</taxon>
        <taxon>Aerophototrophica</taxon>
    </lineage>
</organism>
<dbReference type="Gene3D" id="1.10.287.990">
    <property type="entry name" value="Fe,Mn superoxide dismutase (SOD) domain"/>
    <property type="match status" value="1"/>
</dbReference>
<evidence type="ECO:0000256" key="7">
    <source>
        <dbReference type="PIRSR" id="PIRSR000349-1"/>
    </source>
</evidence>
<evidence type="ECO:0000256" key="1">
    <source>
        <dbReference type="ARBA" id="ARBA00001965"/>
    </source>
</evidence>
<dbReference type="Proteomes" id="UP000501891">
    <property type="component" value="Chromosome"/>
</dbReference>
<feature type="binding site" evidence="7">
    <location>
        <position position="169"/>
    </location>
    <ligand>
        <name>Mn(2+)</name>
        <dbReference type="ChEBI" id="CHEBI:29035"/>
    </ligand>
</feature>
<dbReference type="AlphaFoldDB" id="A0A858R5Z9"/>
<dbReference type="SUPFAM" id="SSF46609">
    <property type="entry name" value="Fe,Mn superoxide dismutase (SOD), N-terminal domain"/>
    <property type="match status" value="1"/>
</dbReference>
<dbReference type="InterPro" id="IPR019831">
    <property type="entry name" value="Mn/Fe_SOD_N"/>
</dbReference>
<keyword evidence="12" id="KW-1185">Reference proteome</keyword>
<dbReference type="GO" id="GO:0005737">
    <property type="term" value="C:cytoplasm"/>
    <property type="evidence" value="ECO:0007669"/>
    <property type="project" value="TreeGrafter"/>
</dbReference>
<dbReference type="InterPro" id="IPR001189">
    <property type="entry name" value="Mn/Fe_SOD"/>
</dbReference>
<dbReference type="PANTHER" id="PTHR43595">
    <property type="entry name" value="37S RIBOSOMAL PROTEIN S26, MITOCHONDRIAL"/>
    <property type="match status" value="1"/>
</dbReference>
<dbReference type="GO" id="GO:0004784">
    <property type="term" value="F:superoxide dismutase activity"/>
    <property type="evidence" value="ECO:0007669"/>
    <property type="project" value="UniProtKB-EC"/>
</dbReference>
<dbReference type="Pfam" id="PF02777">
    <property type="entry name" value="Sod_Fe_C"/>
    <property type="match status" value="1"/>
</dbReference>
<sequence length="206" mass="22776">MAFTLPPLPYDPAALEPHIDAQTMGLHHGKHHQTYITNLNNALADHGQLQSLSLEDLLSKLGELPESIRTVVRNNGGGHFNHSMFWTIMGPNAGGEPTGTVGEAITRDFGSFEDFKKKFNEAGTKQFGSGWVFVTADAAGKLEIVAKPNQDTPVMDGRQVLMGNDVWEHAYYLKYQNRRADYLAAWWNVVNWNAVNERLAAIAKGA</sequence>
<dbReference type="Gene3D" id="3.55.40.20">
    <property type="entry name" value="Iron/manganese superoxide dismutase, C-terminal domain"/>
    <property type="match status" value="1"/>
</dbReference>
<dbReference type="SUPFAM" id="SSF54719">
    <property type="entry name" value="Fe,Mn superoxide dismutase (SOD), C-terminal domain"/>
    <property type="match status" value="1"/>
</dbReference>
<evidence type="ECO:0000256" key="5">
    <source>
        <dbReference type="ARBA" id="ARBA00024318"/>
    </source>
</evidence>
<feature type="domain" description="Manganese/iron superoxide dismutase C-terminal" evidence="10">
    <location>
        <begin position="97"/>
        <end position="198"/>
    </location>
</feature>
<dbReference type="PIRSF" id="PIRSF000349">
    <property type="entry name" value="SODismutase"/>
    <property type="match status" value="1"/>
</dbReference>
<comment type="catalytic activity">
    <reaction evidence="6">
        <text>2 superoxide + 2 H(+) = H2O2 + O2</text>
        <dbReference type="Rhea" id="RHEA:20696"/>
        <dbReference type="ChEBI" id="CHEBI:15378"/>
        <dbReference type="ChEBI" id="CHEBI:15379"/>
        <dbReference type="ChEBI" id="CHEBI:16240"/>
        <dbReference type="ChEBI" id="CHEBI:18421"/>
        <dbReference type="EC" id="1.15.1.1"/>
    </reaction>
    <physiologicalReaction direction="left-to-right" evidence="6">
        <dbReference type="Rhea" id="RHEA:20697"/>
    </physiologicalReaction>
</comment>
<dbReference type="PANTHER" id="PTHR43595:SF2">
    <property type="entry name" value="SMALL RIBOSOMAL SUBUNIT PROTEIN MS42"/>
    <property type="match status" value="1"/>
</dbReference>